<sequence>MARPSRNRNLPPLDRAALDGMAIRYVGRFATTRARLAAYLQRKITERGWAGEGAPPVEALVERMAAAGYVDDRAFAAARTASLARRGYGARRQADALRAAGVTREDAAALRDAEEDAEGAALAAARAFARRKRLGPWGGPADPDKARRQLAAMLRAGHDFAVARLVLGGSALDCDDEVAD</sequence>
<dbReference type="Proteomes" id="UP000198824">
    <property type="component" value="Unassembled WGS sequence"/>
</dbReference>
<organism evidence="1 2">
    <name type="scientific">Sphingomonas jatrophae</name>
    <dbReference type="NCBI Taxonomy" id="1166337"/>
    <lineage>
        <taxon>Bacteria</taxon>
        <taxon>Pseudomonadati</taxon>
        <taxon>Pseudomonadota</taxon>
        <taxon>Alphaproteobacteria</taxon>
        <taxon>Sphingomonadales</taxon>
        <taxon>Sphingomonadaceae</taxon>
        <taxon>Sphingomonas</taxon>
    </lineage>
</organism>
<proteinExistence type="predicted"/>
<name>A0A1I6LAV5_9SPHN</name>
<protein>
    <submittedName>
        <fullName evidence="1">Regulatory protein</fullName>
    </submittedName>
</protein>
<dbReference type="RefSeq" id="WP_242653469.1">
    <property type="nucleotide sequence ID" value="NZ_FOZG01000002.1"/>
</dbReference>
<dbReference type="STRING" id="1166337.SAMN05192580_2501"/>
<gene>
    <name evidence="1" type="ORF">SAMN05192580_2501</name>
</gene>
<reference evidence="1 2" key="1">
    <citation type="submission" date="2016-10" db="EMBL/GenBank/DDBJ databases">
        <authorList>
            <person name="de Groot N.N."/>
        </authorList>
    </citation>
    <scope>NUCLEOTIDE SEQUENCE [LARGE SCALE GENOMIC DNA]</scope>
    <source>
        <strain evidence="1 2">S5-249</strain>
    </source>
</reference>
<accession>A0A1I6LAV5</accession>
<evidence type="ECO:0000313" key="1">
    <source>
        <dbReference type="EMBL" id="SFS00368.1"/>
    </source>
</evidence>
<evidence type="ECO:0000313" key="2">
    <source>
        <dbReference type="Proteomes" id="UP000198824"/>
    </source>
</evidence>
<keyword evidence="2" id="KW-1185">Reference proteome</keyword>
<dbReference type="EMBL" id="FOZG01000002">
    <property type="protein sequence ID" value="SFS00368.1"/>
    <property type="molecule type" value="Genomic_DNA"/>
</dbReference>
<dbReference type="AlphaFoldDB" id="A0A1I6LAV5"/>